<feature type="transmembrane region" description="Helical" evidence="1">
    <location>
        <begin position="12"/>
        <end position="36"/>
    </location>
</feature>
<sequence length="327" mass="36787">MDPATVSSETEFALTALQQCNYVSLAILTAVGYDYVLTFQDEVQYIWSKRWTRVSTLFIFVRYIGLFHLVTCSILGSSFLSGPQQTCEIMYAIDAWTYDIFLGAADFVMMLRVWAMYNRSRLILAVLLTLFLLEIIPSIIFAAVNSNLKNLSAPHVQILNFSQCMVLAIPIWTKETAGFQITHGAALCILAIFRFVGELLRMHSATKQWRINQYMKLLVKEGVLYFFVIFLFNLMGMLTASGKFPKEGSGLILSFILEYVPIFALTPRFILSIRGVYARDVEGRCGEEIDTGFGLSSSSHGATIVFADIEWNGGLEDIEEIETTQAV</sequence>
<reference evidence="3" key="2">
    <citation type="journal article" date="2020" name="Nat. Commun.">
        <title>Large-scale genome sequencing of mycorrhizal fungi provides insights into the early evolution of symbiotic traits.</title>
        <authorList>
            <person name="Miyauchi S."/>
            <person name="Kiss E."/>
            <person name="Kuo A."/>
            <person name="Drula E."/>
            <person name="Kohler A."/>
            <person name="Sanchez-Garcia M."/>
            <person name="Morin E."/>
            <person name="Andreopoulos B."/>
            <person name="Barry K.W."/>
            <person name="Bonito G."/>
            <person name="Buee M."/>
            <person name="Carver A."/>
            <person name="Chen C."/>
            <person name="Cichocki N."/>
            <person name="Clum A."/>
            <person name="Culley D."/>
            <person name="Crous P.W."/>
            <person name="Fauchery L."/>
            <person name="Girlanda M."/>
            <person name="Hayes R.D."/>
            <person name="Keri Z."/>
            <person name="LaButti K."/>
            <person name="Lipzen A."/>
            <person name="Lombard V."/>
            <person name="Magnuson J."/>
            <person name="Maillard F."/>
            <person name="Murat C."/>
            <person name="Nolan M."/>
            <person name="Ohm R.A."/>
            <person name="Pangilinan J."/>
            <person name="Pereira M.F."/>
            <person name="Perotto S."/>
            <person name="Peter M."/>
            <person name="Pfister S."/>
            <person name="Riley R."/>
            <person name="Sitrit Y."/>
            <person name="Stielow J.B."/>
            <person name="Szollosi G."/>
            <person name="Zifcakova L."/>
            <person name="Stursova M."/>
            <person name="Spatafora J.W."/>
            <person name="Tedersoo L."/>
            <person name="Vaario L.M."/>
            <person name="Yamada A."/>
            <person name="Yan M."/>
            <person name="Wang P."/>
            <person name="Xu J."/>
            <person name="Bruns T."/>
            <person name="Baldrian P."/>
            <person name="Vilgalys R."/>
            <person name="Dunand C."/>
            <person name="Henrissat B."/>
            <person name="Grigoriev I.V."/>
            <person name="Hibbett D."/>
            <person name="Nagy L.G."/>
            <person name="Martin F.M."/>
        </authorList>
    </citation>
    <scope>NUCLEOTIDE SEQUENCE</scope>
    <source>
        <strain evidence="3">BED1</strain>
    </source>
</reference>
<feature type="transmembrane region" description="Helical" evidence="1">
    <location>
        <begin position="177"/>
        <end position="196"/>
    </location>
</feature>
<dbReference type="InterPro" id="IPR045340">
    <property type="entry name" value="DUF6533"/>
</dbReference>
<evidence type="ECO:0000259" key="2">
    <source>
        <dbReference type="Pfam" id="PF20151"/>
    </source>
</evidence>
<evidence type="ECO:0000313" key="4">
    <source>
        <dbReference type="Proteomes" id="UP001194468"/>
    </source>
</evidence>
<feature type="transmembrane region" description="Helical" evidence="1">
    <location>
        <begin position="217"/>
        <end position="238"/>
    </location>
</feature>
<gene>
    <name evidence="3" type="ORF">L210DRAFT_3536174</name>
</gene>
<keyword evidence="1" id="KW-0812">Transmembrane</keyword>
<feature type="transmembrane region" description="Helical" evidence="1">
    <location>
        <begin position="57"/>
        <end position="76"/>
    </location>
</feature>
<proteinExistence type="predicted"/>
<feature type="domain" description="DUF6533" evidence="2">
    <location>
        <begin position="22"/>
        <end position="67"/>
    </location>
</feature>
<organism evidence="3 4">
    <name type="scientific">Boletus edulis BED1</name>
    <dbReference type="NCBI Taxonomy" id="1328754"/>
    <lineage>
        <taxon>Eukaryota</taxon>
        <taxon>Fungi</taxon>
        <taxon>Dikarya</taxon>
        <taxon>Basidiomycota</taxon>
        <taxon>Agaricomycotina</taxon>
        <taxon>Agaricomycetes</taxon>
        <taxon>Agaricomycetidae</taxon>
        <taxon>Boletales</taxon>
        <taxon>Boletineae</taxon>
        <taxon>Boletaceae</taxon>
        <taxon>Boletoideae</taxon>
        <taxon>Boletus</taxon>
    </lineage>
</organism>
<protein>
    <recommendedName>
        <fullName evidence="2">DUF6533 domain-containing protein</fullName>
    </recommendedName>
</protein>
<comment type="caution">
    <text evidence="3">The sequence shown here is derived from an EMBL/GenBank/DDBJ whole genome shotgun (WGS) entry which is preliminary data.</text>
</comment>
<accession>A0AAD4BXV9</accession>
<evidence type="ECO:0000313" key="3">
    <source>
        <dbReference type="EMBL" id="KAF8442259.1"/>
    </source>
</evidence>
<keyword evidence="4" id="KW-1185">Reference proteome</keyword>
<reference evidence="3" key="1">
    <citation type="submission" date="2019-10" db="EMBL/GenBank/DDBJ databases">
        <authorList>
            <consortium name="DOE Joint Genome Institute"/>
            <person name="Kuo A."/>
            <person name="Miyauchi S."/>
            <person name="Kiss E."/>
            <person name="Drula E."/>
            <person name="Kohler A."/>
            <person name="Sanchez-Garcia M."/>
            <person name="Andreopoulos B."/>
            <person name="Barry K.W."/>
            <person name="Bonito G."/>
            <person name="Buee M."/>
            <person name="Carver A."/>
            <person name="Chen C."/>
            <person name="Cichocki N."/>
            <person name="Clum A."/>
            <person name="Culley D."/>
            <person name="Crous P.W."/>
            <person name="Fauchery L."/>
            <person name="Girlanda M."/>
            <person name="Hayes R."/>
            <person name="Keri Z."/>
            <person name="LaButti K."/>
            <person name="Lipzen A."/>
            <person name="Lombard V."/>
            <person name="Magnuson J."/>
            <person name="Maillard F."/>
            <person name="Morin E."/>
            <person name="Murat C."/>
            <person name="Nolan M."/>
            <person name="Ohm R."/>
            <person name="Pangilinan J."/>
            <person name="Pereira M."/>
            <person name="Perotto S."/>
            <person name="Peter M."/>
            <person name="Riley R."/>
            <person name="Sitrit Y."/>
            <person name="Stielow B."/>
            <person name="Szollosi G."/>
            <person name="Zifcakova L."/>
            <person name="Stursova M."/>
            <person name="Spatafora J.W."/>
            <person name="Tedersoo L."/>
            <person name="Vaario L.-M."/>
            <person name="Yamada A."/>
            <person name="Yan M."/>
            <person name="Wang P."/>
            <person name="Xu J."/>
            <person name="Bruns T."/>
            <person name="Baldrian P."/>
            <person name="Vilgalys R."/>
            <person name="Henrissat B."/>
            <person name="Grigoriev I.V."/>
            <person name="Hibbett D."/>
            <person name="Nagy L.G."/>
            <person name="Martin F.M."/>
        </authorList>
    </citation>
    <scope>NUCLEOTIDE SEQUENCE</scope>
    <source>
        <strain evidence="3">BED1</strain>
    </source>
</reference>
<feature type="transmembrane region" description="Helical" evidence="1">
    <location>
        <begin position="96"/>
        <end position="115"/>
    </location>
</feature>
<feature type="transmembrane region" description="Helical" evidence="1">
    <location>
        <begin position="122"/>
        <end position="144"/>
    </location>
</feature>
<name>A0AAD4BXV9_BOLED</name>
<dbReference type="AlphaFoldDB" id="A0AAD4BXV9"/>
<keyword evidence="1" id="KW-0472">Membrane</keyword>
<evidence type="ECO:0000256" key="1">
    <source>
        <dbReference type="SAM" id="Phobius"/>
    </source>
</evidence>
<dbReference type="EMBL" id="WHUW01000009">
    <property type="protein sequence ID" value="KAF8442259.1"/>
    <property type="molecule type" value="Genomic_DNA"/>
</dbReference>
<dbReference type="Proteomes" id="UP001194468">
    <property type="component" value="Unassembled WGS sequence"/>
</dbReference>
<feature type="transmembrane region" description="Helical" evidence="1">
    <location>
        <begin position="250"/>
        <end position="271"/>
    </location>
</feature>
<keyword evidence="1" id="KW-1133">Transmembrane helix</keyword>
<dbReference type="Pfam" id="PF20151">
    <property type="entry name" value="DUF6533"/>
    <property type="match status" value="1"/>
</dbReference>